<keyword evidence="2" id="KW-1185">Reference proteome</keyword>
<sequence length="51" mass="5805">MPVDEWVVSLETLLAGKALDVYSRLPQAKAYDYNKLKSVLLQRYGLTENGF</sequence>
<dbReference type="AlphaFoldDB" id="A0A9Q1BQ67"/>
<name>A0A9Q1BQ67_HOLLE</name>
<gene>
    <name evidence="1" type="ORF">HOLleu_27255</name>
</gene>
<organism evidence="1 2">
    <name type="scientific">Holothuria leucospilota</name>
    <name type="common">Black long sea cucumber</name>
    <name type="synonym">Mertensiothuria leucospilota</name>
    <dbReference type="NCBI Taxonomy" id="206669"/>
    <lineage>
        <taxon>Eukaryota</taxon>
        <taxon>Metazoa</taxon>
        <taxon>Echinodermata</taxon>
        <taxon>Eleutherozoa</taxon>
        <taxon>Echinozoa</taxon>
        <taxon>Holothuroidea</taxon>
        <taxon>Aspidochirotacea</taxon>
        <taxon>Aspidochirotida</taxon>
        <taxon>Holothuriidae</taxon>
        <taxon>Holothuria</taxon>
    </lineage>
</organism>
<reference evidence="1" key="1">
    <citation type="submission" date="2021-10" db="EMBL/GenBank/DDBJ databases">
        <title>Tropical sea cucumber genome reveals ecological adaptation and Cuvierian tubules defense mechanism.</title>
        <authorList>
            <person name="Chen T."/>
        </authorList>
    </citation>
    <scope>NUCLEOTIDE SEQUENCE</scope>
    <source>
        <strain evidence="1">Nanhai2018</strain>
        <tissue evidence="1">Muscle</tissue>
    </source>
</reference>
<comment type="caution">
    <text evidence="1">The sequence shown here is derived from an EMBL/GenBank/DDBJ whole genome shotgun (WGS) entry which is preliminary data.</text>
</comment>
<proteinExistence type="predicted"/>
<protein>
    <submittedName>
        <fullName evidence="1">Uncharacterized protein</fullName>
    </submittedName>
</protein>
<evidence type="ECO:0000313" key="2">
    <source>
        <dbReference type="Proteomes" id="UP001152320"/>
    </source>
</evidence>
<dbReference type="EMBL" id="JAIZAY010000013">
    <property type="protein sequence ID" value="KAJ8030760.1"/>
    <property type="molecule type" value="Genomic_DNA"/>
</dbReference>
<accession>A0A9Q1BQ67</accession>
<evidence type="ECO:0000313" key="1">
    <source>
        <dbReference type="EMBL" id="KAJ8030760.1"/>
    </source>
</evidence>
<dbReference type="Proteomes" id="UP001152320">
    <property type="component" value="Chromosome 13"/>
</dbReference>